<sequence>MVVSTLLSSRGVDLLAHIGQRRQPRPRAGADGQPQQCR</sequence>
<dbReference type="AlphaFoldDB" id="A0A0A8YZE1"/>
<accession>A0A0A8YZE1</accession>
<name>A0A0A8YZE1_ARUDO</name>
<evidence type="ECO:0000256" key="1">
    <source>
        <dbReference type="SAM" id="MobiDB-lite"/>
    </source>
</evidence>
<reference evidence="2" key="2">
    <citation type="journal article" date="2015" name="Data Brief">
        <title>Shoot transcriptome of the giant reed, Arundo donax.</title>
        <authorList>
            <person name="Barrero R.A."/>
            <person name="Guerrero F.D."/>
            <person name="Moolhuijzen P."/>
            <person name="Goolsby J.A."/>
            <person name="Tidwell J."/>
            <person name="Bellgard S.E."/>
            <person name="Bellgard M.I."/>
        </authorList>
    </citation>
    <scope>NUCLEOTIDE SEQUENCE</scope>
    <source>
        <tissue evidence="2">Shoot tissue taken approximately 20 cm above the soil surface</tissue>
    </source>
</reference>
<reference evidence="2" key="1">
    <citation type="submission" date="2014-09" db="EMBL/GenBank/DDBJ databases">
        <authorList>
            <person name="Magalhaes I.L.F."/>
            <person name="Oliveira U."/>
            <person name="Santos F.R."/>
            <person name="Vidigal T.H.D.A."/>
            <person name="Brescovit A.D."/>
            <person name="Santos A.J."/>
        </authorList>
    </citation>
    <scope>NUCLEOTIDE SEQUENCE</scope>
    <source>
        <tissue evidence="2">Shoot tissue taken approximately 20 cm above the soil surface</tissue>
    </source>
</reference>
<evidence type="ECO:0000313" key="2">
    <source>
        <dbReference type="EMBL" id="JAD29855.1"/>
    </source>
</evidence>
<feature type="region of interest" description="Disordered" evidence="1">
    <location>
        <begin position="17"/>
        <end position="38"/>
    </location>
</feature>
<protein>
    <submittedName>
        <fullName evidence="2">Uncharacterized protein</fullName>
    </submittedName>
</protein>
<dbReference type="EMBL" id="GBRH01268040">
    <property type="protein sequence ID" value="JAD29855.1"/>
    <property type="molecule type" value="Transcribed_RNA"/>
</dbReference>
<proteinExistence type="predicted"/>
<organism evidence="2">
    <name type="scientific">Arundo donax</name>
    <name type="common">Giant reed</name>
    <name type="synonym">Donax arundinaceus</name>
    <dbReference type="NCBI Taxonomy" id="35708"/>
    <lineage>
        <taxon>Eukaryota</taxon>
        <taxon>Viridiplantae</taxon>
        <taxon>Streptophyta</taxon>
        <taxon>Embryophyta</taxon>
        <taxon>Tracheophyta</taxon>
        <taxon>Spermatophyta</taxon>
        <taxon>Magnoliopsida</taxon>
        <taxon>Liliopsida</taxon>
        <taxon>Poales</taxon>
        <taxon>Poaceae</taxon>
        <taxon>PACMAD clade</taxon>
        <taxon>Arundinoideae</taxon>
        <taxon>Arundineae</taxon>
        <taxon>Arundo</taxon>
    </lineage>
</organism>